<name>A0ABS0LMU1_9LACT</name>
<gene>
    <name evidence="6" type="ORF">HZY91_01065</name>
</gene>
<accession>A0ABS0LMU1</accession>
<dbReference type="Gene3D" id="3.10.290.10">
    <property type="entry name" value="RNA-binding S4 domain"/>
    <property type="match status" value="1"/>
</dbReference>
<evidence type="ECO:0000313" key="6">
    <source>
        <dbReference type="EMBL" id="MBG9985481.1"/>
    </source>
</evidence>
<dbReference type="InterPro" id="IPR036986">
    <property type="entry name" value="S4_RNA-bd_sf"/>
</dbReference>
<keyword evidence="3" id="KW-0694">RNA-binding</keyword>
<dbReference type="InterPro" id="IPR000748">
    <property type="entry name" value="PsdUridine_synth_RsuA/RluB/E/F"/>
</dbReference>
<evidence type="ECO:0000259" key="5">
    <source>
        <dbReference type="SMART" id="SM00363"/>
    </source>
</evidence>
<evidence type="ECO:0000256" key="1">
    <source>
        <dbReference type="ARBA" id="ARBA00008348"/>
    </source>
</evidence>
<dbReference type="InterPro" id="IPR018496">
    <property type="entry name" value="PsdUridine_synth_RsuA/RluB_CS"/>
</dbReference>
<dbReference type="InterPro" id="IPR020094">
    <property type="entry name" value="TruA/RsuA/RluB/E/F_N"/>
</dbReference>
<dbReference type="InterPro" id="IPR006145">
    <property type="entry name" value="PsdUridine_synth_RsuA/RluA"/>
</dbReference>
<evidence type="ECO:0000256" key="2">
    <source>
        <dbReference type="ARBA" id="ARBA00023235"/>
    </source>
</evidence>
<dbReference type="PANTHER" id="PTHR47683">
    <property type="entry name" value="PSEUDOURIDINE SYNTHASE FAMILY PROTEIN-RELATED"/>
    <property type="match status" value="1"/>
</dbReference>
<dbReference type="Pfam" id="PF01479">
    <property type="entry name" value="S4"/>
    <property type="match status" value="1"/>
</dbReference>
<proteinExistence type="inferred from homology"/>
<keyword evidence="7" id="KW-1185">Reference proteome</keyword>
<dbReference type="NCBIfam" id="TIGR00093">
    <property type="entry name" value="pseudouridine synthase"/>
    <property type="match status" value="1"/>
</dbReference>
<reference evidence="6 7" key="1">
    <citation type="submission" date="2020-07" db="EMBL/GenBank/DDBJ databases">
        <title>Facklamia lactis sp. nov., isolated from raw milk.</title>
        <authorList>
            <person name="Doll E.V."/>
            <person name="Huptas C."/>
            <person name="Staib L."/>
            <person name="Wenning M."/>
            <person name="Scherer S."/>
        </authorList>
    </citation>
    <scope>NUCLEOTIDE SEQUENCE [LARGE SCALE GENOMIC DNA]</scope>
    <source>
        <strain evidence="6 7">DSM 111018</strain>
    </source>
</reference>
<dbReference type="InterPro" id="IPR050343">
    <property type="entry name" value="RsuA_PseudoU_synthase"/>
</dbReference>
<evidence type="ECO:0000256" key="4">
    <source>
        <dbReference type="RuleBase" id="RU003887"/>
    </source>
</evidence>
<dbReference type="Proteomes" id="UP000721415">
    <property type="component" value="Unassembled WGS sequence"/>
</dbReference>
<dbReference type="CDD" id="cd02870">
    <property type="entry name" value="PseudoU_synth_RsuA_like"/>
    <property type="match status" value="1"/>
</dbReference>
<dbReference type="SUPFAM" id="SSF55120">
    <property type="entry name" value="Pseudouridine synthase"/>
    <property type="match status" value="1"/>
</dbReference>
<dbReference type="InterPro" id="IPR042092">
    <property type="entry name" value="PsdUridine_s_RsuA/RluB/E/F_cat"/>
</dbReference>
<dbReference type="SUPFAM" id="SSF55174">
    <property type="entry name" value="Alpha-L RNA-binding motif"/>
    <property type="match status" value="1"/>
</dbReference>
<dbReference type="RefSeq" id="WP_197113820.1">
    <property type="nucleotide sequence ID" value="NZ_JACBXQ010000001.1"/>
</dbReference>
<protein>
    <recommendedName>
        <fullName evidence="4">Pseudouridine synthase</fullName>
        <ecNumber evidence="4">5.4.99.-</ecNumber>
    </recommendedName>
</protein>
<keyword evidence="2 4" id="KW-0413">Isomerase</keyword>
<comment type="similarity">
    <text evidence="1 4">Belongs to the pseudouridine synthase RsuA family.</text>
</comment>
<dbReference type="PROSITE" id="PS01149">
    <property type="entry name" value="PSI_RSU"/>
    <property type="match status" value="1"/>
</dbReference>
<dbReference type="SMART" id="SM00363">
    <property type="entry name" value="S4"/>
    <property type="match status" value="1"/>
</dbReference>
<dbReference type="EC" id="5.4.99.-" evidence="4"/>
<dbReference type="Gene3D" id="3.30.70.580">
    <property type="entry name" value="Pseudouridine synthase I, catalytic domain, N-terminal subdomain"/>
    <property type="match status" value="1"/>
</dbReference>
<dbReference type="Gene3D" id="3.30.70.1560">
    <property type="entry name" value="Alpha-L RNA-binding motif"/>
    <property type="match status" value="1"/>
</dbReference>
<feature type="domain" description="RNA-binding S4" evidence="5">
    <location>
        <begin position="2"/>
        <end position="65"/>
    </location>
</feature>
<dbReference type="EMBL" id="JACBXQ010000001">
    <property type="protein sequence ID" value="MBG9985481.1"/>
    <property type="molecule type" value="Genomic_DNA"/>
</dbReference>
<evidence type="ECO:0000256" key="3">
    <source>
        <dbReference type="PROSITE-ProRule" id="PRU00182"/>
    </source>
</evidence>
<sequence length="244" mass="27821">MERLQKVMAHAGVASRRKCEEIILEGRVKVNGQTITELGAKVNQTDLVEVDNIPIYREEPRYLLLYKPKNYISAVADDKNRPVVTDLIRGIDERIYPIGRLDFDTTGLLLLTNDGDFANLMMHPKFQVEKIYIAKVQNIPTRASLNQLEKGVIIDGKKTSKARAKLLSSNEKNQTAILELSIREGWNHQVKKMFDAIGHPVMKLKRERFSFLDLKGLEAGMWRELTAFEVDKLRKMAQGSSLDI</sequence>
<dbReference type="InterPro" id="IPR002942">
    <property type="entry name" value="S4_RNA-bd"/>
</dbReference>
<comment type="caution">
    <text evidence="6">The sequence shown here is derived from an EMBL/GenBank/DDBJ whole genome shotgun (WGS) entry which is preliminary data.</text>
</comment>
<dbReference type="PANTHER" id="PTHR47683:SF2">
    <property type="entry name" value="RNA-BINDING S4 DOMAIN-CONTAINING PROTEIN"/>
    <property type="match status" value="1"/>
</dbReference>
<dbReference type="CDD" id="cd00165">
    <property type="entry name" value="S4"/>
    <property type="match status" value="1"/>
</dbReference>
<dbReference type="InterPro" id="IPR020103">
    <property type="entry name" value="PsdUridine_synth_cat_dom_sf"/>
</dbReference>
<dbReference type="PROSITE" id="PS50889">
    <property type="entry name" value="S4"/>
    <property type="match status" value="1"/>
</dbReference>
<evidence type="ECO:0000313" key="7">
    <source>
        <dbReference type="Proteomes" id="UP000721415"/>
    </source>
</evidence>
<organism evidence="6 7">
    <name type="scientific">Facklamia lactis</name>
    <dbReference type="NCBI Taxonomy" id="2749967"/>
    <lineage>
        <taxon>Bacteria</taxon>
        <taxon>Bacillati</taxon>
        <taxon>Bacillota</taxon>
        <taxon>Bacilli</taxon>
        <taxon>Lactobacillales</taxon>
        <taxon>Aerococcaceae</taxon>
        <taxon>Facklamia</taxon>
    </lineage>
</organism>
<dbReference type="Pfam" id="PF00849">
    <property type="entry name" value="PseudoU_synth_2"/>
    <property type="match status" value="1"/>
</dbReference>